<reference evidence="2" key="2">
    <citation type="submission" date="2015-01" db="EMBL/GenBank/DDBJ databases">
        <title>Evolutionary Origins and Diversification of the Mycorrhizal Mutualists.</title>
        <authorList>
            <consortium name="DOE Joint Genome Institute"/>
            <consortium name="Mycorrhizal Genomics Consortium"/>
            <person name="Kohler A."/>
            <person name="Kuo A."/>
            <person name="Nagy L.G."/>
            <person name="Floudas D."/>
            <person name="Copeland A."/>
            <person name="Barry K.W."/>
            <person name="Cichocki N."/>
            <person name="Veneault-Fourrey C."/>
            <person name="LaButti K."/>
            <person name="Lindquist E.A."/>
            <person name="Lipzen A."/>
            <person name="Lundell T."/>
            <person name="Morin E."/>
            <person name="Murat C."/>
            <person name="Riley R."/>
            <person name="Ohm R."/>
            <person name="Sun H."/>
            <person name="Tunlid A."/>
            <person name="Henrissat B."/>
            <person name="Grigoriev I.V."/>
            <person name="Hibbett D.S."/>
            <person name="Martin F."/>
        </authorList>
    </citation>
    <scope>NUCLEOTIDE SEQUENCE [LARGE SCALE GENOMIC DNA]</scope>
    <source>
        <strain evidence="2">UH-Slu-Lm8-n1</strain>
    </source>
</reference>
<dbReference type="OrthoDB" id="2681472at2759"/>
<protein>
    <submittedName>
        <fullName evidence="1">Uncharacterized protein</fullName>
    </submittedName>
</protein>
<evidence type="ECO:0000313" key="2">
    <source>
        <dbReference type="Proteomes" id="UP000054485"/>
    </source>
</evidence>
<sequence>MSSPSDSSPETPGFTATFIIYLDTYTKTTTENNGKAKTKEVKSTKVKELVFQVSESNHIEFLTTILMKHDKSHYRITERKKYTFKYLLGNSLVVYRRAEAMDVDNQADYAEMAKKLISEEPQKVKIFVDMKNVEKLPASAQNETVGDIASQDGSGASDDDEIAVVDGATELDREIARFRRLIIKKWGNEYDNSVTYIHQSGMEIPCTPAMIKDWARAMYDGEATTTVPPNIPSFDPTKREPALHPMRHFATAPAATPAATPVSTTDISSLTSMLLLRTVRDLTREATPLTPVPVRTMTSLPVTSPVAPTPSTLTRFLKYAEDHLGVAFASTYEASLHGIGAGPDILVDMADQDLAQVGLSAGDIIRLKKGSVTWWNGPLTKSSAKRQRSDTTESEIPEYKKFQYEKRYHDGGRARISGSCMKPDERPPAEQTMLDYDLYYFCENRKSWVIFPPGFTFESEGDHADAEDPFI</sequence>
<gene>
    <name evidence="1" type="ORF">CY34DRAFT_16840</name>
</gene>
<dbReference type="EMBL" id="KN835593">
    <property type="protein sequence ID" value="KIK35732.1"/>
    <property type="molecule type" value="Genomic_DNA"/>
</dbReference>
<dbReference type="AlphaFoldDB" id="A0A0D0AN91"/>
<organism evidence="1 2">
    <name type="scientific">Suillus luteus UH-Slu-Lm8-n1</name>
    <dbReference type="NCBI Taxonomy" id="930992"/>
    <lineage>
        <taxon>Eukaryota</taxon>
        <taxon>Fungi</taxon>
        <taxon>Dikarya</taxon>
        <taxon>Basidiomycota</taxon>
        <taxon>Agaricomycotina</taxon>
        <taxon>Agaricomycetes</taxon>
        <taxon>Agaricomycetidae</taxon>
        <taxon>Boletales</taxon>
        <taxon>Suillineae</taxon>
        <taxon>Suillaceae</taxon>
        <taxon>Suillus</taxon>
    </lineage>
</organism>
<dbReference type="Proteomes" id="UP000054485">
    <property type="component" value="Unassembled WGS sequence"/>
</dbReference>
<dbReference type="HOGENOM" id="CLU_033557_2_0_1"/>
<proteinExistence type="predicted"/>
<keyword evidence="2" id="KW-1185">Reference proteome</keyword>
<evidence type="ECO:0000313" key="1">
    <source>
        <dbReference type="EMBL" id="KIK35732.1"/>
    </source>
</evidence>
<name>A0A0D0AN91_9AGAM</name>
<accession>A0A0D0AN91</accession>
<dbReference type="InParanoid" id="A0A0D0AN91"/>
<reference evidence="1 2" key="1">
    <citation type="submission" date="2014-04" db="EMBL/GenBank/DDBJ databases">
        <authorList>
            <consortium name="DOE Joint Genome Institute"/>
            <person name="Kuo A."/>
            <person name="Ruytinx J."/>
            <person name="Rineau F."/>
            <person name="Colpaert J."/>
            <person name="Kohler A."/>
            <person name="Nagy L.G."/>
            <person name="Floudas D."/>
            <person name="Copeland A."/>
            <person name="Barry K.W."/>
            <person name="Cichocki N."/>
            <person name="Veneault-Fourrey C."/>
            <person name="LaButti K."/>
            <person name="Lindquist E.A."/>
            <person name="Lipzen A."/>
            <person name="Lundell T."/>
            <person name="Morin E."/>
            <person name="Murat C."/>
            <person name="Sun H."/>
            <person name="Tunlid A."/>
            <person name="Henrissat B."/>
            <person name="Grigoriev I.V."/>
            <person name="Hibbett D.S."/>
            <person name="Martin F."/>
            <person name="Nordberg H.P."/>
            <person name="Cantor M.N."/>
            <person name="Hua S.X."/>
        </authorList>
    </citation>
    <scope>NUCLEOTIDE SEQUENCE [LARGE SCALE GENOMIC DNA]</scope>
    <source>
        <strain evidence="1 2">UH-Slu-Lm8-n1</strain>
    </source>
</reference>